<feature type="active site" description="Proton acceptor" evidence="6">
    <location>
        <position position="626"/>
    </location>
</feature>
<evidence type="ECO:0000313" key="13">
    <source>
        <dbReference type="Proteomes" id="UP000305067"/>
    </source>
</evidence>
<gene>
    <name evidence="12" type="ORF">BDV98DRAFT_610406</name>
</gene>
<dbReference type="Gene3D" id="3.30.560.10">
    <property type="entry name" value="Glucose Oxidase, domain 3"/>
    <property type="match status" value="1"/>
</dbReference>
<dbReference type="SUPFAM" id="SSF51905">
    <property type="entry name" value="FAD/NAD(P)-binding domain"/>
    <property type="match status" value="1"/>
</dbReference>
<evidence type="ECO:0000256" key="5">
    <source>
        <dbReference type="ARBA" id="ARBA00023002"/>
    </source>
</evidence>
<keyword evidence="13" id="KW-1185">Reference proteome</keyword>
<dbReference type="PANTHER" id="PTHR11552">
    <property type="entry name" value="GLUCOSE-METHANOL-CHOLINE GMC OXIDOREDUCTASE"/>
    <property type="match status" value="1"/>
</dbReference>
<dbReference type="InterPro" id="IPR036188">
    <property type="entry name" value="FAD/NAD-bd_sf"/>
</dbReference>
<reference evidence="12 13" key="1">
    <citation type="journal article" date="2019" name="Nat. Ecol. Evol.">
        <title>Megaphylogeny resolves global patterns of mushroom evolution.</title>
        <authorList>
            <person name="Varga T."/>
            <person name="Krizsan K."/>
            <person name="Foldi C."/>
            <person name="Dima B."/>
            <person name="Sanchez-Garcia M."/>
            <person name="Sanchez-Ramirez S."/>
            <person name="Szollosi G.J."/>
            <person name="Szarkandi J.G."/>
            <person name="Papp V."/>
            <person name="Albert L."/>
            <person name="Andreopoulos W."/>
            <person name="Angelini C."/>
            <person name="Antonin V."/>
            <person name="Barry K.W."/>
            <person name="Bougher N.L."/>
            <person name="Buchanan P."/>
            <person name="Buyck B."/>
            <person name="Bense V."/>
            <person name="Catcheside P."/>
            <person name="Chovatia M."/>
            <person name="Cooper J."/>
            <person name="Damon W."/>
            <person name="Desjardin D."/>
            <person name="Finy P."/>
            <person name="Geml J."/>
            <person name="Haridas S."/>
            <person name="Hughes K."/>
            <person name="Justo A."/>
            <person name="Karasinski D."/>
            <person name="Kautmanova I."/>
            <person name="Kiss B."/>
            <person name="Kocsube S."/>
            <person name="Kotiranta H."/>
            <person name="LaButti K.M."/>
            <person name="Lechner B.E."/>
            <person name="Liimatainen K."/>
            <person name="Lipzen A."/>
            <person name="Lukacs Z."/>
            <person name="Mihaltcheva S."/>
            <person name="Morgado L.N."/>
            <person name="Niskanen T."/>
            <person name="Noordeloos M.E."/>
            <person name="Ohm R.A."/>
            <person name="Ortiz-Santana B."/>
            <person name="Ovrebo C."/>
            <person name="Racz N."/>
            <person name="Riley R."/>
            <person name="Savchenko A."/>
            <person name="Shiryaev A."/>
            <person name="Soop K."/>
            <person name="Spirin V."/>
            <person name="Szebenyi C."/>
            <person name="Tomsovsky M."/>
            <person name="Tulloss R.E."/>
            <person name="Uehling J."/>
            <person name="Grigoriev I.V."/>
            <person name="Vagvolgyi C."/>
            <person name="Papp T."/>
            <person name="Martin F.M."/>
            <person name="Miettinen O."/>
            <person name="Hibbett D.S."/>
            <person name="Nagy L.G."/>
        </authorList>
    </citation>
    <scope>NUCLEOTIDE SEQUENCE [LARGE SCALE GENOMIC DNA]</scope>
    <source>
        <strain evidence="12 13">CBS 309.79</strain>
    </source>
</reference>
<protein>
    <recommendedName>
        <fullName evidence="11">Glucose-methanol-choline oxidoreductase N-terminal domain-containing protein</fullName>
    </recommendedName>
</protein>
<evidence type="ECO:0000256" key="2">
    <source>
        <dbReference type="ARBA" id="ARBA00010790"/>
    </source>
</evidence>
<keyword evidence="5" id="KW-0560">Oxidoreductase</keyword>
<evidence type="ECO:0000256" key="1">
    <source>
        <dbReference type="ARBA" id="ARBA00001974"/>
    </source>
</evidence>
<feature type="chain" id="PRO_5022681558" description="Glucose-methanol-choline oxidoreductase N-terminal domain-containing protein" evidence="10">
    <location>
        <begin position="28"/>
        <end position="710"/>
    </location>
</feature>
<keyword evidence="3 8" id="KW-0285">Flavoprotein</keyword>
<feature type="active site" description="Proton donor" evidence="6">
    <location>
        <position position="583"/>
    </location>
</feature>
<dbReference type="Gene3D" id="3.50.50.60">
    <property type="entry name" value="FAD/NAD(P)-binding domain"/>
    <property type="match status" value="1"/>
</dbReference>
<dbReference type="GO" id="GO:0050660">
    <property type="term" value="F:flavin adenine dinucleotide binding"/>
    <property type="evidence" value="ECO:0007669"/>
    <property type="project" value="InterPro"/>
</dbReference>
<dbReference type="Pfam" id="PF00732">
    <property type="entry name" value="GMC_oxred_N"/>
    <property type="match status" value="1"/>
</dbReference>
<dbReference type="Pfam" id="PF05199">
    <property type="entry name" value="GMC_oxred_C"/>
    <property type="match status" value="1"/>
</dbReference>
<dbReference type="GO" id="GO:0016614">
    <property type="term" value="F:oxidoreductase activity, acting on CH-OH group of donors"/>
    <property type="evidence" value="ECO:0007669"/>
    <property type="project" value="InterPro"/>
</dbReference>
<evidence type="ECO:0000256" key="8">
    <source>
        <dbReference type="RuleBase" id="RU003968"/>
    </source>
</evidence>
<dbReference type="STRING" id="1884261.A0A5C3R461"/>
<dbReference type="InterPro" id="IPR012132">
    <property type="entry name" value="GMC_OxRdtase"/>
</dbReference>
<comment type="similarity">
    <text evidence="2 8">Belongs to the GMC oxidoreductase family.</text>
</comment>
<proteinExistence type="inferred from homology"/>
<evidence type="ECO:0000256" key="6">
    <source>
        <dbReference type="PIRSR" id="PIRSR000137-1"/>
    </source>
</evidence>
<feature type="domain" description="Glucose-methanol-choline oxidoreductase N-terminal" evidence="11">
    <location>
        <begin position="137"/>
        <end position="160"/>
    </location>
</feature>
<dbReference type="EMBL" id="ML178816">
    <property type="protein sequence ID" value="TFL05654.1"/>
    <property type="molecule type" value="Genomic_DNA"/>
</dbReference>
<dbReference type="InterPro" id="IPR007867">
    <property type="entry name" value="GMC_OxRtase_C"/>
</dbReference>
<dbReference type="PANTHER" id="PTHR11552:SF218">
    <property type="entry name" value="GLUCOSE-METHANOL-CHOLINE OXIDOREDUCTASE N-TERMINAL DOMAIN-CONTAINING PROTEIN"/>
    <property type="match status" value="1"/>
</dbReference>
<evidence type="ECO:0000256" key="9">
    <source>
        <dbReference type="SAM" id="MobiDB-lite"/>
    </source>
</evidence>
<evidence type="ECO:0000259" key="11">
    <source>
        <dbReference type="PROSITE" id="PS00623"/>
    </source>
</evidence>
<feature type="binding site" evidence="7">
    <location>
        <position position="298"/>
    </location>
    <ligand>
        <name>FAD</name>
        <dbReference type="ChEBI" id="CHEBI:57692"/>
    </ligand>
</feature>
<feature type="signal peptide" evidence="10">
    <location>
        <begin position="1"/>
        <end position="27"/>
    </location>
</feature>
<evidence type="ECO:0000256" key="7">
    <source>
        <dbReference type="PIRSR" id="PIRSR000137-2"/>
    </source>
</evidence>
<dbReference type="InterPro" id="IPR000172">
    <property type="entry name" value="GMC_OxRdtase_N"/>
</dbReference>
<dbReference type="PIRSF" id="PIRSF000137">
    <property type="entry name" value="Alcohol_oxidase"/>
    <property type="match status" value="1"/>
</dbReference>
<evidence type="ECO:0000256" key="10">
    <source>
        <dbReference type="SAM" id="SignalP"/>
    </source>
</evidence>
<dbReference type="PROSITE" id="PS00623">
    <property type="entry name" value="GMC_OXRED_1"/>
    <property type="match status" value="1"/>
</dbReference>
<dbReference type="SUPFAM" id="SSF54373">
    <property type="entry name" value="FAD-linked reductases, C-terminal domain"/>
    <property type="match status" value="1"/>
</dbReference>
<dbReference type="AlphaFoldDB" id="A0A5C3R461"/>
<comment type="cofactor">
    <cofactor evidence="1 7">
        <name>FAD</name>
        <dbReference type="ChEBI" id="CHEBI:57692"/>
    </cofactor>
</comment>
<sequence length="710" mass="74869">MRPTSALPSRVEALILSSLLLSPLALGKATQDRRYHSGHLHRRSNILDGGSPIAASYDYVIAGGGQAGLVLAARLSEDPSTSVLVLEAGRSGDAVYEQMSHPGNTYYDSLTRTEYDYAYSTTPQAGADGRKIPWPRGKVLGGSSAINGLYYINPTKRDLDTWKGLIDGGNEEESRGSEYWGWDSFYEALKKSQGFVPPTEAIRTQAGIDYNAESFGSGGNVQLSYPGYTFDVVGDWVPTMSNIGIPENADAYGGDHHGAFVATSNINPTNWTRSFARPAYIDNTAPRQNLDILPGATVTRLVFDSTTSAGNLTATGVEYATSAGGSRQMVTVNREVIMAGGVIGSPQMLMLSGVGPRDVLEAAGVEVLLELPGVGAHLQDHLAAGVAYDTDSDTAQTIISSGSDLSSSAIFLSFVNSATAYIRLTDLLGDYAPTFASNARAALSSAVSALDTSSAEVRTGYERLYNTIVDQLYDGGESQVEMLLTMAVPGKIIVQAALQHPLSMGRVTLNSASAFDAPSIDPNYLQQEADIILLREGLKLARKAATTAPLSNVLKTEAWPGSRVETDAEWDDWLKGQIATEYHPSGTCAMLPRTEGGVVNARLQVYGLSNVRVADASVFPLSLTTHLGAPVYGLAEQASTLIQAYYNADEEPPAPEGNNEGSIDGDAGAGGENSPSPSNGAVTNPEGVATRSAVTFGSLALAALSSLLLL</sequence>
<accession>A0A5C3R461</accession>
<dbReference type="OrthoDB" id="269227at2759"/>
<feature type="binding site" evidence="7">
    <location>
        <position position="139"/>
    </location>
    <ligand>
        <name>FAD</name>
        <dbReference type="ChEBI" id="CHEBI:57692"/>
    </ligand>
</feature>
<organism evidence="12 13">
    <name type="scientific">Pterulicium gracile</name>
    <dbReference type="NCBI Taxonomy" id="1884261"/>
    <lineage>
        <taxon>Eukaryota</taxon>
        <taxon>Fungi</taxon>
        <taxon>Dikarya</taxon>
        <taxon>Basidiomycota</taxon>
        <taxon>Agaricomycotina</taxon>
        <taxon>Agaricomycetes</taxon>
        <taxon>Agaricomycetidae</taxon>
        <taxon>Agaricales</taxon>
        <taxon>Pleurotineae</taxon>
        <taxon>Pterulaceae</taxon>
        <taxon>Pterulicium</taxon>
    </lineage>
</organism>
<feature type="compositionally biased region" description="Polar residues" evidence="9">
    <location>
        <begin position="673"/>
        <end position="682"/>
    </location>
</feature>
<dbReference type="InterPro" id="IPR027424">
    <property type="entry name" value="Glucose_Oxidase_domain_2"/>
</dbReference>
<evidence type="ECO:0000256" key="4">
    <source>
        <dbReference type="ARBA" id="ARBA00022827"/>
    </source>
</evidence>
<dbReference type="Gene3D" id="4.10.450.10">
    <property type="entry name" value="Glucose Oxidase, domain 2"/>
    <property type="match status" value="1"/>
</dbReference>
<keyword evidence="4 7" id="KW-0274">FAD</keyword>
<dbReference type="Proteomes" id="UP000305067">
    <property type="component" value="Unassembled WGS sequence"/>
</dbReference>
<feature type="region of interest" description="Disordered" evidence="9">
    <location>
        <begin position="649"/>
        <end position="685"/>
    </location>
</feature>
<evidence type="ECO:0000313" key="12">
    <source>
        <dbReference type="EMBL" id="TFL05654.1"/>
    </source>
</evidence>
<keyword evidence="10" id="KW-0732">Signal</keyword>
<evidence type="ECO:0000256" key="3">
    <source>
        <dbReference type="ARBA" id="ARBA00022630"/>
    </source>
</evidence>
<name>A0A5C3R461_9AGAR</name>